<evidence type="ECO:0000313" key="3">
    <source>
        <dbReference type="EMBL" id="CUI33607.1"/>
    </source>
</evidence>
<dbReference type="PANTHER" id="PTHR30251:SF4">
    <property type="entry name" value="SLR1668 PROTEIN"/>
    <property type="match status" value="1"/>
</dbReference>
<evidence type="ECO:0000259" key="2">
    <source>
        <dbReference type="Pfam" id="PF00345"/>
    </source>
</evidence>
<dbReference type="Pfam" id="PF00345">
    <property type="entry name" value="PapD_N"/>
    <property type="match status" value="1"/>
</dbReference>
<keyword evidence="1" id="KW-0472">Membrane</keyword>
<accession>A0A0M7C5N8</accession>
<evidence type="ECO:0000313" key="4">
    <source>
        <dbReference type="Proteomes" id="UP000053096"/>
    </source>
</evidence>
<protein>
    <submittedName>
        <fullName evidence="3">Putative fimbrial chaperone protein</fullName>
    </submittedName>
</protein>
<keyword evidence="1" id="KW-0812">Transmembrane</keyword>
<dbReference type="InterPro" id="IPR013783">
    <property type="entry name" value="Ig-like_fold"/>
</dbReference>
<dbReference type="GO" id="GO:0030288">
    <property type="term" value="C:outer membrane-bounded periplasmic space"/>
    <property type="evidence" value="ECO:0007669"/>
    <property type="project" value="InterPro"/>
</dbReference>
<dbReference type="Gene3D" id="2.60.40.10">
    <property type="entry name" value="Immunoglobulins"/>
    <property type="match status" value="1"/>
</dbReference>
<dbReference type="InterPro" id="IPR008962">
    <property type="entry name" value="PapD-like_sf"/>
</dbReference>
<gene>
    <name evidence="3" type="ORF">ERS370011_00179</name>
</gene>
<dbReference type="EMBL" id="CYTV01000001">
    <property type="protein sequence ID" value="CUI33607.1"/>
    <property type="molecule type" value="Genomic_DNA"/>
</dbReference>
<dbReference type="AlphaFoldDB" id="A0A0M7C5N8"/>
<feature type="transmembrane region" description="Helical" evidence="1">
    <location>
        <begin position="12"/>
        <end position="33"/>
    </location>
</feature>
<dbReference type="GO" id="GO:0071555">
    <property type="term" value="P:cell wall organization"/>
    <property type="evidence" value="ECO:0007669"/>
    <property type="project" value="InterPro"/>
</dbReference>
<dbReference type="InterPro" id="IPR050643">
    <property type="entry name" value="Periplasmic_pilus_chap"/>
</dbReference>
<feature type="domain" description="Pili assembly chaperone N-terminal" evidence="2">
    <location>
        <begin position="41"/>
        <end position="157"/>
    </location>
</feature>
<dbReference type="PANTHER" id="PTHR30251">
    <property type="entry name" value="PILUS ASSEMBLY CHAPERONE"/>
    <property type="match status" value="1"/>
</dbReference>
<keyword evidence="1" id="KW-1133">Transmembrane helix</keyword>
<proteinExistence type="predicted"/>
<reference evidence="3 4" key="1">
    <citation type="submission" date="2015-09" db="EMBL/GenBank/DDBJ databases">
        <authorList>
            <person name="Jackson K.R."/>
            <person name="Lunt B.L."/>
            <person name="Fisher J.N.B."/>
            <person name="Gardner A.V."/>
            <person name="Bailey M.E."/>
            <person name="Deus L.M."/>
            <person name="Earl A.S."/>
            <person name="Gibby P.D."/>
            <person name="Hartmann K.A."/>
            <person name="Liu J.E."/>
            <person name="Manci A.M."/>
            <person name="Nielsen D.A."/>
            <person name="Solomon M.B."/>
            <person name="Breakwell D.P."/>
            <person name="Burnett S.H."/>
            <person name="Grose J.H."/>
        </authorList>
    </citation>
    <scope>NUCLEOTIDE SEQUENCE [LARGE SCALE GENOMIC DNA]</scope>
    <source>
        <strain evidence="3 4">2789STDY5608636</strain>
    </source>
</reference>
<evidence type="ECO:0000256" key="1">
    <source>
        <dbReference type="SAM" id="Phobius"/>
    </source>
</evidence>
<dbReference type="InterPro" id="IPR016147">
    <property type="entry name" value="Pili_assmbl_chaperone_N"/>
</dbReference>
<name>A0A0M7C5N8_9BORD</name>
<dbReference type="Proteomes" id="UP000053096">
    <property type="component" value="Unassembled WGS sequence"/>
</dbReference>
<sequence>MDSVRYPTHRCLRLHVAAAIIGMVATWLTFGGIQAAQAAVLQVSPVRLHFESAQTAQALQVFNSGQNALEAQVRVMRWTQENGEDRLVPAKEVVASPAIMRVAPGERQTVRIVRLHPSPSPDEQTYRILIDELPPKEPPKGVELKVLLRYSIPVFIAASSTKSPDAPHEEQGPPKTDLSLVCAQLAPRKEGASELRVSNRSPQSLRISSLTAVSANGQTQVLEDGLLGYVLPGKQMEWAIKSPTQLTAGLTLKARFNDDTDAQAVPLEGTCR</sequence>
<dbReference type="SUPFAM" id="SSF49354">
    <property type="entry name" value="PapD-like"/>
    <property type="match status" value="1"/>
</dbReference>
<organism evidence="3 4">
    <name type="scientific">Bordetella pseudohinzii</name>
    <dbReference type="NCBI Taxonomy" id="1331258"/>
    <lineage>
        <taxon>Bacteria</taxon>
        <taxon>Pseudomonadati</taxon>
        <taxon>Pseudomonadota</taxon>
        <taxon>Betaproteobacteria</taxon>
        <taxon>Burkholderiales</taxon>
        <taxon>Alcaligenaceae</taxon>
        <taxon>Bordetella</taxon>
    </lineage>
</organism>